<gene>
    <name evidence="2" type="primary">ORF139772</name>
    <name evidence="1" type="synonym">ORF139758</name>
</gene>
<dbReference type="EMBL" id="HACG01037059">
    <property type="protein sequence ID" value="CEK83924.1"/>
    <property type="molecule type" value="Transcribed_RNA"/>
</dbReference>
<evidence type="ECO:0000313" key="2">
    <source>
        <dbReference type="EMBL" id="CEK83924.1"/>
    </source>
</evidence>
<sequence>MQSSWTITAQVRWYVVKEDSGAFAVTTGSLTMEIMAVTKAMVWLESQTHECFLSDSVTIGWSH</sequence>
<accession>A0A0B7ASC7</accession>
<evidence type="ECO:0000313" key="1">
    <source>
        <dbReference type="EMBL" id="CEK83921.1"/>
    </source>
</evidence>
<organism evidence="2">
    <name type="scientific">Arion vulgaris</name>
    <dbReference type="NCBI Taxonomy" id="1028688"/>
    <lineage>
        <taxon>Eukaryota</taxon>
        <taxon>Metazoa</taxon>
        <taxon>Spiralia</taxon>
        <taxon>Lophotrochozoa</taxon>
        <taxon>Mollusca</taxon>
        <taxon>Gastropoda</taxon>
        <taxon>Heterobranchia</taxon>
        <taxon>Euthyneura</taxon>
        <taxon>Panpulmonata</taxon>
        <taxon>Eupulmonata</taxon>
        <taxon>Stylommatophora</taxon>
        <taxon>Helicina</taxon>
        <taxon>Arionoidea</taxon>
        <taxon>Arionidae</taxon>
        <taxon>Arion</taxon>
    </lineage>
</organism>
<name>A0A0B7ASC7_9EUPU</name>
<proteinExistence type="predicted"/>
<protein>
    <submittedName>
        <fullName evidence="2">Uncharacterized protein</fullName>
    </submittedName>
</protein>
<dbReference type="EMBL" id="HACG01037056">
    <property type="protein sequence ID" value="CEK83921.1"/>
    <property type="molecule type" value="Transcribed_RNA"/>
</dbReference>
<dbReference type="AlphaFoldDB" id="A0A0B7ASC7"/>
<reference evidence="2" key="1">
    <citation type="submission" date="2014-12" db="EMBL/GenBank/DDBJ databases">
        <title>Insight into the proteome of Arion vulgaris.</title>
        <authorList>
            <person name="Aradska J."/>
            <person name="Bulat T."/>
            <person name="Smidak R."/>
            <person name="Sarate P."/>
            <person name="Gangsoo J."/>
            <person name="Sialana F."/>
            <person name="Bilban M."/>
            <person name="Lubec G."/>
        </authorList>
    </citation>
    <scope>NUCLEOTIDE SEQUENCE</scope>
    <source>
        <tissue evidence="2">Skin</tissue>
    </source>
</reference>